<dbReference type="Proteomes" id="UP001237642">
    <property type="component" value="Unassembled WGS sequence"/>
</dbReference>
<feature type="coiled-coil region" evidence="1">
    <location>
        <begin position="37"/>
        <end position="71"/>
    </location>
</feature>
<feature type="compositionally biased region" description="Polar residues" evidence="2">
    <location>
        <begin position="225"/>
        <end position="235"/>
    </location>
</feature>
<feature type="compositionally biased region" description="Polar residues" evidence="2">
    <location>
        <begin position="443"/>
        <end position="452"/>
    </location>
</feature>
<dbReference type="EMBL" id="JAUIZM010000005">
    <property type="protein sequence ID" value="KAK1382594.1"/>
    <property type="molecule type" value="Genomic_DNA"/>
</dbReference>
<accession>A0AAD8MRV2</accession>
<feature type="compositionally biased region" description="Basic and acidic residues" evidence="2">
    <location>
        <begin position="258"/>
        <end position="274"/>
    </location>
</feature>
<evidence type="ECO:0000313" key="3">
    <source>
        <dbReference type="EMBL" id="KAK1382594.1"/>
    </source>
</evidence>
<dbReference type="AlphaFoldDB" id="A0AAD8MRV2"/>
<name>A0AAD8MRV2_9APIA</name>
<feature type="compositionally biased region" description="Basic and acidic residues" evidence="2">
    <location>
        <begin position="614"/>
        <end position="626"/>
    </location>
</feature>
<reference evidence="3" key="2">
    <citation type="submission" date="2023-05" db="EMBL/GenBank/DDBJ databases">
        <authorList>
            <person name="Schelkunov M.I."/>
        </authorList>
    </citation>
    <scope>NUCLEOTIDE SEQUENCE</scope>
    <source>
        <strain evidence="3">Hsosn_3</strain>
        <tissue evidence="3">Leaf</tissue>
    </source>
</reference>
<keyword evidence="1" id="KW-0175">Coiled coil</keyword>
<feature type="compositionally biased region" description="Basic and acidic residues" evidence="2">
    <location>
        <begin position="288"/>
        <end position="298"/>
    </location>
</feature>
<proteinExistence type="predicted"/>
<feature type="region of interest" description="Disordered" evidence="2">
    <location>
        <begin position="258"/>
        <end position="308"/>
    </location>
</feature>
<feature type="region of interest" description="Disordered" evidence="2">
    <location>
        <begin position="431"/>
        <end position="454"/>
    </location>
</feature>
<keyword evidence="4" id="KW-1185">Reference proteome</keyword>
<protein>
    <submittedName>
        <fullName evidence="3">Transcriptional regulator ATRX</fullName>
    </submittedName>
</protein>
<evidence type="ECO:0000256" key="1">
    <source>
        <dbReference type="SAM" id="Coils"/>
    </source>
</evidence>
<feature type="compositionally biased region" description="Basic and acidic residues" evidence="2">
    <location>
        <begin position="130"/>
        <end position="146"/>
    </location>
</feature>
<gene>
    <name evidence="3" type="ORF">POM88_020329</name>
</gene>
<evidence type="ECO:0000313" key="4">
    <source>
        <dbReference type="Proteomes" id="UP001237642"/>
    </source>
</evidence>
<feature type="region of interest" description="Disordered" evidence="2">
    <location>
        <begin position="85"/>
        <end position="168"/>
    </location>
</feature>
<sequence>MSNEALDHRHASIDIEESTAMTIEFLRARLLSERSVSRSARQRADELARRVMELEEQLKIVSLERMKAEKATADVLAILESSGGTDFSEEYDSSSDQEATPSGNEVGPSSLMEEENLADGRSYGRSLSWKSEKDSSRFLEKKYKDSSRRRHGSVIPCNNLSPKQVGKSCRRIKRKETISAADQLQIDTNRLPLEGGEVAESPDVPTSADNVPETSKEPSEVLENQILSNGHSSSGRGEDKDMEIALEQQAQLIQQYEAEEKAQRDWEEKFRETNSRTPVSFDGGNHSDVTEDRDESREPASPFDTFVSCNQEPSLIDEGLSVSYELGRFQKSISNVPLESQASEIAVSMSKSTFDQKQSVAHHYLPPLSQYNDVSGKEKAEIFSGTTNSLNKEAPGNADEFALMPHDASNKLGSVLEALQQAKASLKQNLNRSPVLDPGPMRNRNSSAPITRNENRFEFPVGSAGLFRLPTDFQHETTAQGHFRTSGSELSSTIISPGPVGDRYFPGPYMQSRSSSPGDGLFTTHTNPYMDPRSTLPTKFPIFRTMLDSDRYAALANSSTNPRLNAGLPSASRYAYPDYPSYREMVPRMTADDAFSGPAANRDTGIHHPSHLQYYDDPRHYDDPRQYNHPRQYMYR</sequence>
<dbReference type="PANTHER" id="PTHR33701">
    <property type="entry name" value="TRANSMEMBRANE PROTEIN"/>
    <property type="match status" value="1"/>
</dbReference>
<feature type="region of interest" description="Disordered" evidence="2">
    <location>
        <begin position="186"/>
        <end position="239"/>
    </location>
</feature>
<reference evidence="3" key="1">
    <citation type="submission" date="2023-02" db="EMBL/GenBank/DDBJ databases">
        <title>Genome of toxic invasive species Heracleum sosnowskyi carries increased number of genes despite the absence of recent whole-genome duplications.</title>
        <authorList>
            <person name="Schelkunov M."/>
            <person name="Shtratnikova V."/>
            <person name="Makarenko M."/>
            <person name="Klepikova A."/>
            <person name="Omelchenko D."/>
            <person name="Novikova G."/>
            <person name="Obukhova E."/>
            <person name="Bogdanov V."/>
            <person name="Penin A."/>
            <person name="Logacheva M."/>
        </authorList>
    </citation>
    <scope>NUCLEOTIDE SEQUENCE</scope>
    <source>
        <strain evidence="3">Hsosn_3</strain>
        <tissue evidence="3">Leaf</tissue>
    </source>
</reference>
<evidence type="ECO:0000256" key="2">
    <source>
        <dbReference type="SAM" id="MobiDB-lite"/>
    </source>
</evidence>
<feature type="region of interest" description="Disordered" evidence="2">
    <location>
        <begin position="593"/>
        <end position="636"/>
    </location>
</feature>
<organism evidence="3 4">
    <name type="scientific">Heracleum sosnowskyi</name>
    <dbReference type="NCBI Taxonomy" id="360622"/>
    <lineage>
        <taxon>Eukaryota</taxon>
        <taxon>Viridiplantae</taxon>
        <taxon>Streptophyta</taxon>
        <taxon>Embryophyta</taxon>
        <taxon>Tracheophyta</taxon>
        <taxon>Spermatophyta</taxon>
        <taxon>Magnoliopsida</taxon>
        <taxon>eudicotyledons</taxon>
        <taxon>Gunneridae</taxon>
        <taxon>Pentapetalae</taxon>
        <taxon>asterids</taxon>
        <taxon>campanulids</taxon>
        <taxon>Apiales</taxon>
        <taxon>Apiaceae</taxon>
        <taxon>Apioideae</taxon>
        <taxon>apioid superclade</taxon>
        <taxon>Tordylieae</taxon>
        <taxon>Tordyliinae</taxon>
        <taxon>Heracleum</taxon>
    </lineage>
</organism>
<dbReference type="PANTHER" id="PTHR33701:SF3">
    <property type="entry name" value="TRANSCRIPTIONAL REGULATOR ATRX"/>
    <property type="match status" value="1"/>
</dbReference>
<comment type="caution">
    <text evidence="3">The sequence shown here is derived from an EMBL/GenBank/DDBJ whole genome shotgun (WGS) entry which is preliminary data.</text>
</comment>